<evidence type="ECO:0000313" key="1">
    <source>
        <dbReference type="EMBL" id="VUZ39441.1"/>
    </source>
</evidence>
<reference evidence="1 2" key="1">
    <citation type="submission" date="2019-07" db="EMBL/GenBank/DDBJ databases">
        <authorList>
            <person name="Jastrzebski P J."/>
            <person name="Paukszto L."/>
            <person name="Jastrzebski P J."/>
        </authorList>
    </citation>
    <scope>NUCLEOTIDE SEQUENCE [LARGE SCALE GENOMIC DNA]</scope>
    <source>
        <strain evidence="1 2">WMS-il1</strain>
    </source>
</reference>
<protein>
    <submittedName>
        <fullName evidence="1">Uncharacterized protein</fullName>
    </submittedName>
</protein>
<dbReference type="Proteomes" id="UP000321570">
    <property type="component" value="Unassembled WGS sequence"/>
</dbReference>
<dbReference type="AlphaFoldDB" id="A0A564XWM3"/>
<gene>
    <name evidence="1" type="ORF">WMSIL1_LOCUS728</name>
</gene>
<evidence type="ECO:0000313" key="2">
    <source>
        <dbReference type="Proteomes" id="UP000321570"/>
    </source>
</evidence>
<keyword evidence="2" id="KW-1185">Reference proteome</keyword>
<organism evidence="1 2">
    <name type="scientific">Hymenolepis diminuta</name>
    <name type="common">Rat tapeworm</name>
    <dbReference type="NCBI Taxonomy" id="6216"/>
    <lineage>
        <taxon>Eukaryota</taxon>
        <taxon>Metazoa</taxon>
        <taxon>Spiralia</taxon>
        <taxon>Lophotrochozoa</taxon>
        <taxon>Platyhelminthes</taxon>
        <taxon>Cestoda</taxon>
        <taxon>Eucestoda</taxon>
        <taxon>Cyclophyllidea</taxon>
        <taxon>Hymenolepididae</taxon>
        <taxon>Hymenolepis</taxon>
    </lineage>
</organism>
<sequence length="109" mass="12168">MSRRRCLGVIMASMFKHRRAASGHYSGDFIIHLECQPKSSEASGVTFQTDICAGSTKLRNVRAEGDQMRPDKFMLNPSSVGKLRLLTGNEYYRDEAPKFDPQHVASSST</sequence>
<dbReference type="EMBL" id="CABIJS010000015">
    <property type="protein sequence ID" value="VUZ39441.1"/>
    <property type="molecule type" value="Genomic_DNA"/>
</dbReference>
<name>A0A564XWM3_HYMDI</name>
<proteinExistence type="predicted"/>
<accession>A0A564XWM3</accession>